<evidence type="ECO:0000256" key="5">
    <source>
        <dbReference type="NCBIfam" id="TIGR00112"/>
    </source>
</evidence>
<evidence type="ECO:0000259" key="7">
    <source>
        <dbReference type="Pfam" id="PF03807"/>
    </source>
</evidence>
<evidence type="ECO:0000256" key="4">
    <source>
        <dbReference type="HAMAP-Rule" id="MF_01925"/>
    </source>
</evidence>
<keyword evidence="4" id="KW-0963">Cytoplasm</keyword>
<dbReference type="InterPro" id="IPR028939">
    <property type="entry name" value="P5C_Rdtase_cat_N"/>
</dbReference>
<comment type="caution">
    <text evidence="9">The sequence shown here is derived from an EMBL/GenBank/DDBJ whole genome shotgun (WGS) entry which is preliminary data.</text>
</comment>
<comment type="catalytic activity">
    <reaction evidence="4 6">
        <text>L-proline + NADP(+) = (S)-1-pyrroline-5-carboxylate + NADPH + 2 H(+)</text>
        <dbReference type="Rhea" id="RHEA:14109"/>
        <dbReference type="ChEBI" id="CHEBI:15378"/>
        <dbReference type="ChEBI" id="CHEBI:17388"/>
        <dbReference type="ChEBI" id="CHEBI:57783"/>
        <dbReference type="ChEBI" id="CHEBI:58349"/>
        <dbReference type="ChEBI" id="CHEBI:60039"/>
        <dbReference type="EC" id="1.5.1.2"/>
    </reaction>
</comment>
<evidence type="ECO:0000256" key="3">
    <source>
        <dbReference type="ARBA" id="ARBA00023002"/>
    </source>
</evidence>
<proteinExistence type="inferred from homology"/>
<dbReference type="EC" id="1.5.1.2" evidence="4 5"/>
<feature type="domain" description="Pyrroline-5-carboxylate reductase catalytic N-terminal" evidence="7">
    <location>
        <begin position="3"/>
        <end position="99"/>
    </location>
</feature>
<dbReference type="InterPro" id="IPR053790">
    <property type="entry name" value="P5CR-like_CS"/>
</dbReference>
<feature type="domain" description="Pyrroline-5-carboxylate reductase dimerisation" evidence="8">
    <location>
        <begin position="162"/>
        <end position="266"/>
    </location>
</feature>
<dbReference type="Gene3D" id="1.10.3730.10">
    <property type="entry name" value="ProC C-terminal domain-like"/>
    <property type="match status" value="1"/>
</dbReference>
<dbReference type="NCBIfam" id="TIGR00112">
    <property type="entry name" value="proC"/>
    <property type="match status" value="1"/>
</dbReference>
<dbReference type="Pfam" id="PF14748">
    <property type="entry name" value="P5CR_dimer"/>
    <property type="match status" value="1"/>
</dbReference>
<dbReference type="SUPFAM" id="SSF48179">
    <property type="entry name" value="6-phosphogluconate dehydrogenase C-terminal domain-like"/>
    <property type="match status" value="1"/>
</dbReference>
<keyword evidence="2 4" id="KW-0521">NADP</keyword>
<comment type="subcellular location">
    <subcellularLocation>
        <location evidence="4">Cytoplasm</location>
    </subcellularLocation>
</comment>
<dbReference type="HAMAP" id="MF_01925">
    <property type="entry name" value="P5C_reductase"/>
    <property type="match status" value="1"/>
</dbReference>
<dbReference type="InterPro" id="IPR000304">
    <property type="entry name" value="Pyrroline-COOH_reductase"/>
</dbReference>
<dbReference type="InterPro" id="IPR036291">
    <property type="entry name" value="NAD(P)-bd_dom_sf"/>
</dbReference>
<evidence type="ECO:0000259" key="8">
    <source>
        <dbReference type="Pfam" id="PF14748"/>
    </source>
</evidence>
<comment type="pathway">
    <text evidence="4 6">Amino-acid biosynthesis; L-proline biosynthesis; L-proline from L-glutamate 5-semialdehyde: step 1/1.</text>
</comment>
<protein>
    <recommendedName>
        <fullName evidence="4 5">Pyrroline-5-carboxylate reductase</fullName>
        <shortName evidence="4">P5C reductase</shortName>
        <shortName evidence="4">P5CR</shortName>
        <ecNumber evidence="4 5">1.5.1.2</ecNumber>
    </recommendedName>
    <alternativeName>
        <fullName evidence="4">PCA reductase</fullName>
    </alternativeName>
</protein>
<keyword evidence="4 6" id="KW-0641">Proline biosynthesis</keyword>
<evidence type="ECO:0000256" key="1">
    <source>
        <dbReference type="ARBA" id="ARBA00005525"/>
    </source>
</evidence>
<keyword evidence="3 4" id="KW-0560">Oxidoreductase</keyword>
<gene>
    <name evidence="4 9" type="primary">proC</name>
    <name evidence="9" type="ORF">WG929_07770</name>
</gene>
<evidence type="ECO:0000256" key="6">
    <source>
        <dbReference type="RuleBase" id="RU003903"/>
    </source>
</evidence>
<dbReference type="PIRSF" id="PIRSF000193">
    <property type="entry name" value="Pyrrol-5-carb_rd"/>
    <property type="match status" value="1"/>
</dbReference>
<dbReference type="EMBL" id="JBBKTX010000008">
    <property type="protein sequence ID" value="MFK4752304.1"/>
    <property type="molecule type" value="Genomic_DNA"/>
</dbReference>
<name>A0ABW8NHA1_9GAMM</name>
<comment type="function">
    <text evidence="4">Catalyzes the reduction of 1-pyrroline-5-carboxylate (PCA) to L-proline.</text>
</comment>
<dbReference type="Gene3D" id="3.40.50.720">
    <property type="entry name" value="NAD(P)-binding Rossmann-like Domain"/>
    <property type="match status" value="1"/>
</dbReference>
<dbReference type="Pfam" id="PF03807">
    <property type="entry name" value="F420_oxidored"/>
    <property type="match status" value="1"/>
</dbReference>
<keyword evidence="4 6" id="KW-0028">Amino-acid biosynthesis</keyword>
<dbReference type="PANTHER" id="PTHR11645:SF0">
    <property type="entry name" value="PYRROLINE-5-CARBOXYLATE REDUCTASE 3"/>
    <property type="match status" value="1"/>
</dbReference>
<accession>A0ABW8NHA1</accession>
<organism evidence="9 10">
    <name type="scientific">Oceanobacter antarcticus</name>
    <dbReference type="NCBI Taxonomy" id="3133425"/>
    <lineage>
        <taxon>Bacteria</taxon>
        <taxon>Pseudomonadati</taxon>
        <taxon>Pseudomonadota</taxon>
        <taxon>Gammaproteobacteria</taxon>
        <taxon>Oceanospirillales</taxon>
        <taxon>Oceanospirillaceae</taxon>
        <taxon>Oceanobacter</taxon>
    </lineage>
</organism>
<dbReference type="Proteomes" id="UP001620597">
    <property type="component" value="Unassembled WGS sequence"/>
</dbReference>
<keyword evidence="10" id="KW-1185">Reference proteome</keyword>
<evidence type="ECO:0000313" key="10">
    <source>
        <dbReference type="Proteomes" id="UP001620597"/>
    </source>
</evidence>
<sequence>MTQIAFIGGGNMATAIIGGLLRQGDLSAQLIQVSDPGEDKRQTLANTFGIQTFADNLEAIRNADTVILAVKPQMMKGVLQPLRETLKTRQPLLVSIAAGITLSNLSQWSGCNAIVRCMPNTPALLGAGATGLIASDGVSINQRNGADRLLQATGSTVWLKDEQELDIVTALSGSGPAYYFLMMEAMIAAATRLGLSEDTARALTVQTALGAGMMASQSDVGPAELRRRVTSPGGTTERAIFTFEGAHIRDIVQAAMSAAQERAAEMNRELSE</sequence>
<dbReference type="InterPro" id="IPR029036">
    <property type="entry name" value="P5CR_dimer"/>
</dbReference>
<dbReference type="PROSITE" id="PS00521">
    <property type="entry name" value="P5CR"/>
    <property type="match status" value="1"/>
</dbReference>
<dbReference type="RefSeq" id="WP_369855982.1">
    <property type="nucleotide sequence ID" value="NZ_JBBKTX010000008.1"/>
</dbReference>
<evidence type="ECO:0000256" key="2">
    <source>
        <dbReference type="ARBA" id="ARBA00022857"/>
    </source>
</evidence>
<dbReference type="InterPro" id="IPR008927">
    <property type="entry name" value="6-PGluconate_DH-like_C_sf"/>
</dbReference>
<dbReference type="PANTHER" id="PTHR11645">
    <property type="entry name" value="PYRROLINE-5-CARBOXYLATE REDUCTASE"/>
    <property type="match status" value="1"/>
</dbReference>
<dbReference type="GO" id="GO:0004735">
    <property type="term" value="F:pyrroline-5-carboxylate reductase activity"/>
    <property type="evidence" value="ECO:0007669"/>
    <property type="project" value="UniProtKB-EC"/>
</dbReference>
<reference evidence="9 10" key="1">
    <citation type="submission" date="2024-03" db="EMBL/GenBank/DDBJ databases">
        <title>High-quality draft genome sequence of Oceanobacter sp. wDCs-4.</title>
        <authorList>
            <person name="Dong C."/>
        </authorList>
    </citation>
    <scope>NUCLEOTIDE SEQUENCE [LARGE SCALE GENOMIC DNA]</scope>
    <source>
        <strain evidence="10">wDCs-4</strain>
    </source>
</reference>
<evidence type="ECO:0000313" key="9">
    <source>
        <dbReference type="EMBL" id="MFK4752304.1"/>
    </source>
</evidence>
<comment type="similarity">
    <text evidence="1 4 6">Belongs to the pyrroline-5-carboxylate reductase family.</text>
</comment>
<comment type="catalytic activity">
    <reaction evidence="4">
        <text>L-proline + NAD(+) = (S)-1-pyrroline-5-carboxylate + NADH + 2 H(+)</text>
        <dbReference type="Rhea" id="RHEA:14105"/>
        <dbReference type="ChEBI" id="CHEBI:15378"/>
        <dbReference type="ChEBI" id="CHEBI:17388"/>
        <dbReference type="ChEBI" id="CHEBI:57540"/>
        <dbReference type="ChEBI" id="CHEBI:57945"/>
        <dbReference type="ChEBI" id="CHEBI:60039"/>
        <dbReference type="EC" id="1.5.1.2"/>
    </reaction>
</comment>
<dbReference type="SUPFAM" id="SSF51735">
    <property type="entry name" value="NAD(P)-binding Rossmann-fold domains"/>
    <property type="match status" value="1"/>
</dbReference>